<dbReference type="Gene3D" id="3.30.1240.10">
    <property type="match status" value="1"/>
</dbReference>
<proteinExistence type="predicted"/>
<dbReference type="InterPro" id="IPR000150">
    <property type="entry name" value="Cof"/>
</dbReference>
<evidence type="ECO:0000313" key="1">
    <source>
        <dbReference type="EMBL" id="CAD2073746.1"/>
    </source>
</evidence>
<dbReference type="AlphaFoldDB" id="A0A6V7R8Y7"/>
<evidence type="ECO:0000313" key="2">
    <source>
        <dbReference type="Proteomes" id="UP000589351"/>
    </source>
</evidence>
<comment type="caution">
    <text evidence="1">The sequence shown here is derived from an EMBL/GenBank/DDBJ whole genome shotgun (WGS) entry which is preliminary data.</text>
</comment>
<protein>
    <submittedName>
        <fullName evidence="1">Phosphatase YwpJ</fullName>
    </submittedName>
</protein>
<dbReference type="InterPro" id="IPR036412">
    <property type="entry name" value="HAD-like_sf"/>
</dbReference>
<dbReference type="Proteomes" id="UP000589351">
    <property type="component" value="Unassembled WGS sequence"/>
</dbReference>
<name>A0A6V7R8Y7_9STAP</name>
<dbReference type="GO" id="GO:0016791">
    <property type="term" value="F:phosphatase activity"/>
    <property type="evidence" value="ECO:0007669"/>
    <property type="project" value="TreeGrafter"/>
</dbReference>
<organism evidence="1 2">
    <name type="scientific">Jeotgalicoccus meleagridis</name>
    <dbReference type="NCBI Taxonomy" id="2759181"/>
    <lineage>
        <taxon>Bacteria</taxon>
        <taxon>Bacillati</taxon>
        <taxon>Bacillota</taxon>
        <taxon>Bacilli</taxon>
        <taxon>Bacillales</taxon>
        <taxon>Staphylococcaceae</taxon>
        <taxon>Jeotgalicoccus</taxon>
    </lineage>
</organism>
<dbReference type="SFLD" id="SFLDS00003">
    <property type="entry name" value="Haloacid_Dehalogenase"/>
    <property type="match status" value="1"/>
</dbReference>
<accession>A0A6V7R8Y7</accession>
<keyword evidence="2" id="KW-1185">Reference proteome</keyword>
<reference evidence="1 2" key="1">
    <citation type="submission" date="2020-07" db="EMBL/GenBank/DDBJ databases">
        <authorList>
            <person name="Criscuolo A."/>
        </authorList>
    </citation>
    <scope>NUCLEOTIDE SEQUENCE [LARGE SCALE GENOMIC DNA]</scope>
    <source>
        <strain evidence="1">CIP111649</strain>
    </source>
</reference>
<dbReference type="NCBIfam" id="TIGR01484">
    <property type="entry name" value="HAD-SF-IIB"/>
    <property type="match status" value="1"/>
</dbReference>
<dbReference type="PANTHER" id="PTHR10000:SF55">
    <property type="entry name" value="5-AMINO-6-(5-PHOSPHO-D-RIBITYLAMINO)URACIL PHOSPHATASE YCSE"/>
    <property type="match status" value="1"/>
</dbReference>
<sequence>MKALALDLDGTVLNHAGEFPPQLVTTLQQLHDTGIKIIIATGRSKQMIHQKVPAEVPIDGYVAASGMTVYSKDALLSSTAFSKEQIHFVLDQVRQHKIYYEITTANQGGPYTYKKDMEYSMEDLTATADPTVLDYEQIGTERTLKSDFQWIDEDDISLDDIIKFYFFSNNKEKMDNWHQYLIKHFTTSKGFQVYQTSNHNSEIMVYGTNKATGLEILTKEMNISLEDIHAFGDSMNDISMFEVAGKSTALKNGHDSIKALADDITEFTCDENGLHHYLQKHYL</sequence>
<dbReference type="InterPro" id="IPR023214">
    <property type="entry name" value="HAD_sf"/>
</dbReference>
<dbReference type="SFLD" id="SFLDG01140">
    <property type="entry name" value="C2.B:_Phosphomannomutase_and_P"/>
    <property type="match status" value="1"/>
</dbReference>
<dbReference type="SUPFAM" id="SSF56784">
    <property type="entry name" value="HAD-like"/>
    <property type="match status" value="1"/>
</dbReference>
<dbReference type="InterPro" id="IPR006379">
    <property type="entry name" value="HAD-SF_hydro_IIB"/>
</dbReference>
<gene>
    <name evidence="1" type="primary">ywpJ</name>
    <name evidence="1" type="ORF">JEODO184_00549</name>
</gene>
<dbReference type="EMBL" id="CAJEWD010000004">
    <property type="protein sequence ID" value="CAD2073746.1"/>
    <property type="molecule type" value="Genomic_DNA"/>
</dbReference>
<dbReference type="PANTHER" id="PTHR10000">
    <property type="entry name" value="PHOSPHOSERINE PHOSPHATASE"/>
    <property type="match status" value="1"/>
</dbReference>
<dbReference type="GO" id="GO:0005829">
    <property type="term" value="C:cytosol"/>
    <property type="evidence" value="ECO:0007669"/>
    <property type="project" value="TreeGrafter"/>
</dbReference>
<dbReference type="PROSITE" id="PS01229">
    <property type="entry name" value="COF_2"/>
    <property type="match status" value="1"/>
</dbReference>
<dbReference type="Gene3D" id="3.40.50.1000">
    <property type="entry name" value="HAD superfamily/HAD-like"/>
    <property type="match status" value="1"/>
</dbReference>
<dbReference type="PROSITE" id="PS01228">
    <property type="entry name" value="COF_1"/>
    <property type="match status" value="1"/>
</dbReference>
<dbReference type="GO" id="GO:0000287">
    <property type="term" value="F:magnesium ion binding"/>
    <property type="evidence" value="ECO:0007669"/>
    <property type="project" value="TreeGrafter"/>
</dbReference>
<dbReference type="Pfam" id="PF08282">
    <property type="entry name" value="Hydrolase_3"/>
    <property type="match status" value="1"/>
</dbReference>
<dbReference type="RefSeq" id="WP_185125097.1">
    <property type="nucleotide sequence ID" value="NZ_CAJEWD010000004.1"/>
</dbReference>
<dbReference type="NCBIfam" id="TIGR00099">
    <property type="entry name" value="Cof-subfamily"/>
    <property type="match status" value="1"/>
</dbReference>